<evidence type="ECO:0000313" key="2">
    <source>
        <dbReference type="EMBL" id="ABT13960.1"/>
    </source>
</evidence>
<dbReference type="EMBL" id="DQ491001">
    <property type="protein sequence ID" value="ABT13960.1"/>
    <property type="molecule type" value="Genomic_DNA"/>
</dbReference>
<dbReference type="Proteomes" id="UP000246715">
    <property type="component" value="Segment"/>
</dbReference>
<keyword evidence="1" id="KW-0472">Membrane</keyword>
<reference evidence="2 3" key="1">
    <citation type="journal article" date="2007" name="Virology">
        <title>Sequence and annotation of the 314-kb MT325 and the 321-kb FR483 viruses that infect Chlorella Pbi.</title>
        <authorList>
            <person name="Fitzgerald L.A."/>
            <person name="Graves M.V."/>
            <person name="Li X."/>
            <person name="Feldblyum T."/>
            <person name="Hartigan J."/>
            <person name="Van Etten J.L."/>
        </authorList>
    </citation>
    <scope>NUCLEOTIDE SEQUENCE [LARGE SCALE GENOMIC DNA]</scope>
    <source>
        <strain evidence="2 3">MT325</strain>
    </source>
</reference>
<accession>A7IUD6</accession>
<feature type="transmembrane region" description="Helical" evidence="1">
    <location>
        <begin position="48"/>
        <end position="64"/>
    </location>
</feature>
<protein>
    <submittedName>
        <fullName evidence="2">Uncharacterized protein m406L</fullName>
    </submittedName>
</protein>
<gene>
    <name evidence="2" type="primary">m406L</name>
    <name evidence="2" type="ORF">MT325_m406L</name>
</gene>
<organismHost>
    <name type="scientific">Paramecium bursaria</name>
    <dbReference type="NCBI Taxonomy" id="74790"/>
</organismHost>
<name>A7IUD6_PBCVM</name>
<sequence length="65" mass="7659">MRVGVRINARVYIVIFYNNIFFKLFLHIIQGFIHIYTSLSSSIRTKATMEYFTSCFASIISVFIR</sequence>
<proteinExistence type="predicted"/>
<organism evidence="2 3">
    <name type="scientific">Paramecium bursaria Chlorella virus MT325</name>
    <name type="common">PBCV-MT325</name>
    <dbReference type="NCBI Taxonomy" id="346932"/>
    <lineage>
        <taxon>Viruses</taxon>
        <taxon>Varidnaviria</taxon>
        <taxon>Bamfordvirae</taxon>
        <taxon>Nucleocytoviricota</taxon>
        <taxon>Megaviricetes</taxon>
        <taxon>Algavirales</taxon>
        <taxon>Phycodnaviridae</taxon>
        <taxon>Chlorovirus</taxon>
        <taxon>Chlorovirus conductrix</taxon>
        <taxon>Paramecium bursaria Chlorella virus A1</taxon>
    </lineage>
</organism>
<keyword evidence="1" id="KW-0812">Transmembrane</keyword>
<evidence type="ECO:0000256" key="1">
    <source>
        <dbReference type="SAM" id="Phobius"/>
    </source>
</evidence>
<evidence type="ECO:0000313" key="3">
    <source>
        <dbReference type="Proteomes" id="UP000246715"/>
    </source>
</evidence>
<keyword evidence="1" id="KW-1133">Transmembrane helix</keyword>
<feature type="transmembrane region" description="Helical" evidence="1">
    <location>
        <begin position="12"/>
        <end position="36"/>
    </location>
</feature>